<protein>
    <submittedName>
        <fullName evidence="9">ABC transporter permease</fullName>
    </submittedName>
</protein>
<evidence type="ECO:0000256" key="3">
    <source>
        <dbReference type="ARBA" id="ARBA00022475"/>
    </source>
</evidence>
<reference evidence="9 10" key="1">
    <citation type="submission" date="2019-02" db="EMBL/GenBank/DDBJ databases">
        <title>Siculibacillus lacustris gen. nov., sp. nov., a new rosette-forming bacterium isolated from a freshwater crater lake (Lake St. Ana, Romania).</title>
        <authorList>
            <person name="Felfoldi T."/>
            <person name="Marton Z."/>
            <person name="Szabo A."/>
            <person name="Mentes A."/>
            <person name="Boka K."/>
            <person name="Marialigeti K."/>
            <person name="Mathe I."/>
            <person name="Koncz M."/>
            <person name="Schumann P."/>
            <person name="Toth E."/>
        </authorList>
    </citation>
    <scope>NUCLEOTIDE SEQUENCE [LARGE SCALE GENOMIC DNA]</scope>
    <source>
        <strain evidence="9 10">SA-279</strain>
    </source>
</reference>
<keyword evidence="6 8" id="KW-1133">Transmembrane helix</keyword>
<feature type="transmembrane region" description="Helical" evidence="8">
    <location>
        <begin position="312"/>
        <end position="330"/>
    </location>
</feature>
<organism evidence="9 10">
    <name type="scientific">Siculibacillus lacustris</name>
    <dbReference type="NCBI Taxonomy" id="1549641"/>
    <lineage>
        <taxon>Bacteria</taxon>
        <taxon>Pseudomonadati</taxon>
        <taxon>Pseudomonadota</taxon>
        <taxon>Alphaproteobacteria</taxon>
        <taxon>Hyphomicrobiales</taxon>
        <taxon>Ancalomicrobiaceae</taxon>
        <taxon>Siculibacillus</taxon>
    </lineage>
</organism>
<keyword evidence="5 8" id="KW-0812">Transmembrane</keyword>
<name>A0A4Q9VPG7_9HYPH</name>
<feature type="transmembrane region" description="Helical" evidence="8">
    <location>
        <begin position="49"/>
        <end position="67"/>
    </location>
</feature>
<dbReference type="AlphaFoldDB" id="A0A4Q9VPG7"/>
<evidence type="ECO:0000256" key="4">
    <source>
        <dbReference type="ARBA" id="ARBA00022519"/>
    </source>
</evidence>
<feature type="transmembrane region" description="Helical" evidence="8">
    <location>
        <begin position="230"/>
        <end position="250"/>
    </location>
</feature>
<sequence length="338" mass="35172">MPGTSRPSLLARIDFGRNETLLVLVILAFSAVTALVAPSFLSLPTLFDLLRNSIVMGIFAIGVLLVLISGGIDVSFTGIAVFSLYTTTLILTRLGVPVPWWAAFLLSIAIGTALGLVNALFIAGFGLPTLIVTLGTLSVIRGVLLTFVGSTLISNLPVGLKEFARLVMIRGTTAEGYFFSLPWAFAALVGVVAVTWVLLQYTTLGRSIFAIGGSPESARRIGIPVRAVQTFVYAYVGALAGLAGIIHASLARVANPFDLVGLEMSVIAAVVLGGARLAGGYGTITGTLLGVVLIVLVNTSLILLGIPSTWQMVVIGALILVGTGVPAWQARRTALRAG</sequence>
<evidence type="ECO:0000256" key="1">
    <source>
        <dbReference type="ARBA" id="ARBA00004651"/>
    </source>
</evidence>
<evidence type="ECO:0000256" key="5">
    <source>
        <dbReference type="ARBA" id="ARBA00022692"/>
    </source>
</evidence>
<dbReference type="PANTHER" id="PTHR32196:SF21">
    <property type="entry name" value="ABC TRANSPORTER PERMEASE PROTEIN YPHD-RELATED"/>
    <property type="match status" value="1"/>
</dbReference>
<comment type="subcellular location">
    <subcellularLocation>
        <location evidence="1">Cell membrane</location>
        <topology evidence="1">Multi-pass membrane protein</topology>
    </subcellularLocation>
</comment>
<accession>A0A4Q9VPG7</accession>
<feature type="transmembrane region" description="Helical" evidence="8">
    <location>
        <begin position="21"/>
        <end position="43"/>
    </location>
</feature>
<evidence type="ECO:0000256" key="7">
    <source>
        <dbReference type="ARBA" id="ARBA00023136"/>
    </source>
</evidence>
<proteinExistence type="predicted"/>
<feature type="transmembrane region" description="Helical" evidence="8">
    <location>
        <begin position="176"/>
        <end position="199"/>
    </location>
</feature>
<dbReference type="EMBL" id="SJFN01000014">
    <property type="protein sequence ID" value="TBW37628.1"/>
    <property type="molecule type" value="Genomic_DNA"/>
</dbReference>
<keyword evidence="10" id="KW-1185">Reference proteome</keyword>
<dbReference type="GO" id="GO:0005886">
    <property type="term" value="C:plasma membrane"/>
    <property type="evidence" value="ECO:0007669"/>
    <property type="project" value="UniProtKB-SubCell"/>
</dbReference>
<keyword evidence="4" id="KW-0997">Cell inner membrane</keyword>
<dbReference type="Pfam" id="PF02653">
    <property type="entry name" value="BPD_transp_2"/>
    <property type="match status" value="1"/>
</dbReference>
<gene>
    <name evidence="9" type="ORF">EYW49_11010</name>
</gene>
<dbReference type="PANTHER" id="PTHR32196">
    <property type="entry name" value="ABC TRANSPORTER PERMEASE PROTEIN YPHD-RELATED-RELATED"/>
    <property type="match status" value="1"/>
</dbReference>
<keyword evidence="3" id="KW-1003">Cell membrane</keyword>
<dbReference type="GO" id="GO:0022857">
    <property type="term" value="F:transmembrane transporter activity"/>
    <property type="evidence" value="ECO:0007669"/>
    <property type="project" value="InterPro"/>
</dbReference>
<comment type="caution">
    <text evidence="9">The sequence shown here is derived from an EMBL/GenBank/DDBJ whole genome shotgun (WGS) entry which is preliminary data.</text>
</comment>
<feature type="transmembrane region" description="Helical" evidence="8">
    <location>
        <begin position="256"/>
        <end position="275"/>
    </location>
</feature>
<dbReference type="OrthoDB" id="192433at2"/>
<feature type="transmembrane region" description="Helical" evidence="8">
    <location>
        <begin position="74"/>
        <end position="94"/>
    </location>
</feature>
<keyword evidence="2" id="KW-0813">Transport</keyword>
<keyword evidence="7 8" id="KW-0472">Membrane</keyword>
<evidence type="ECO:0000256" key="8">
    <source>
        <dbReference type="SAM" id="Phobius"/>
    </source>
</evidence>
<evidence type="ECO:0000256" key="2">
    <source>
        <dbReference type="ARBA" id="ARBA00022448"/>
    </source>
</evidence>
<evidence type="ECO:0000313" key="9">
    <source>
        <dbReference type="EMBL" id="TBW37628.1"/>
    </source>
</evidence>
<feature type="transmembrane region" description="Helical" evidence="8">
    <location>
        <begin position="100"/>
        <end position="123"/>
    </location>
</feature>
<dbReference type="InterPro" id="IPR001851">
    <property type="entry name" value="ABC_transp_permease"/>
</dbReference>
<feature type="transmembrane region" description="Helical" evidence="8">
    <location>
        <begin position="130"/>
        <end position="156"/>
    </location>
</feature>
<evidence type="ECO:0000313" key="10">
    <source>
        <dbReference type="Proteomes" id="UP000292781"/>
    </source>
</evidence>
<dbReference type="CDD" id="cd06579">
    <property type="entry name" value="TM_PBP1_transp_AraH_like"/>
    <property type="match status" value="1"/>
</dbReference>
<dbReference type="RefSeq" id="WP_131309547.1">
    <property type="nucleotide sequence ID" value="NZ_SJFN01000014.1"/>
</dbReference>
<feature type="transmembrane region" description="Helical" evidence="8">
    <location>
        <begin position="287"/>
        <end position="306"/>
    </location>
</feature>
<dbReference type="Proteomes" id="UP000292781">
    <property type="component" value="Unassembled WGS sequence"/>
</dbReference>
<evidence type="ECO:0000256" key="6">
    <source>
        <dbReference type="ARBA" id="ARBA00022989"/>
    </source>
</evidence>